<dbReference type="InterPro" id="IPR051035">
    <property type="entry name" value="Mito_inheritance_9"/>
</dbReference>
<dbReference type="EMBL" id="ML738312">
    <property type="protein sequence ID" value="KAE8315521.1"/>
    <property type="molecule type" value="Genomic_DNA"/>
</dbReference>
<evidence type="ECO:0008006" key="3">
    <source>
        <dbReference type="Google" id="ProtNLM"/>
    </source>
</evidence>
<evidence type="ECO:0000313" key="2">
    <source>
        <dbReference type="Proteomes" id="UP000325433"/>
    </source>
</evidence>
<gene>
    <name evidence="1" type="ORF">BDV41DRAFT_586700</name>
</gene>
<sequence length="478" mass="54813">MQDLFMSRLRERYVKFDPDGLHREVGRHIGLSHARAGEIIKIGEGGFNRVLLLIIEAVTLRFLYSKGVPVPQLYGYSSSNTGTEYIIIEKAAGVGLEPRWLIWASANDINSPPIVLKSRRHSSTFRPNQLEAFNSINDIPPDPQVLLQDEVSTDSKMFCIGPTADYIFGRGKRASLDISRGPWADPCSYLMSIAQKEIEWVRQYGKPLKLDFPHNGSTPGEVSPEEYIHLLEKFLLLAPYLLPRDSDNPLNQLTLRHPDLNPNNTFVSPASGAISCIIEWQHTTVEPRLLVAGHPRAFENPDIEQSPDLKEPSHHSDYNTLPAQAKVEADELYRRRLLYYRISNGHLNKPHLQALRDPIFLPRQHLVDRWGALVRMIEYWPHLPDTRGIKCPVEFTDAELEGFAKQEQMWFYLSKLVNYWRDEIGINEDGWVSNDRYEDAVRKAGQLKDSLVEAAEGDEEDIHLLNEGWMFRDREEID</sequence>
<proteinExistence type="predicted"/>
<dbReference type="PANTHER" id="PTHR36091">
    <property type="entry name" value="ALTERED INHERITANCE OF MITOCHONDRIA PROTEIN 9, MITOCHONDRIAL"/>
    <property type="match status" value="1"/>
</dbReference>
<accession>A0A5N6W3X8</accession>
<organism evidence="1 2">
    <name type="scientific">Aspergillus transmontanensis</name>
    <dbReference type="NCBI Taxonomy" id="1034304"/>
    <lineage>
        <taxon>Eukaryota</taxon>
        <taxon>Fungi</taxon>
        <taxon>Dikarya</taxon>
        <taxon>Ascomycota</taxon>
        <taxon>Pezizomycotina</taxon>
        <taxon>Eurotiomycetes</taxon>
        <taxon>Eurotiomycetidae</taxon>
        <taxon>Eurotiales</taxon>
        <taxon>Aspergillaceae</taxon>
        <taxon>Aspergillus</taxon>
        <taxon>Aspergillus subgen. Circumdati</taxon>
    </lineage>
</organism>
<dbReference type="Proteomes" id="UP000325433">
    <property type="component" value="Unassembled WGS sequence"/>
</dbReference>
<evidence type="ECO:0000313" key="1">
    <source>
        <dbReference type="EMBL" id="KAE8315521.1"/>
    </source>
</evidence>
<dbReference type="InterPro" id="IPR011009">
    <property type="entry name" value="Kinase-like_dom_sf"/>
</dbReference>
<dbReference type="GO" id="GO:0005739">
    <property type="term" value="C:mitochondrion"/>
    <property type="evidence" value="ECO:0007669"/>
    <property type="project" value="TreeGrafter"/>
</dbReference>
<reference evidence="2" key="1">
    <citation type="submission" date="2019-04" db="EMBL/GenBank/DDBJ databases">
        <title>Friends and foes A comparative genomics studyof 23 Aspergillus species from section Flavi.</title>
        <authorList>
            <consortium name="DOE Joint Genome Institute"/>
            <person name="Kjaerbolling I."/>
            <person name="Vesth T."/>
            <person name="Frisvad J.C."/>
            <person name="Nybo J.L."/>
            <person name="Theobald S."/>
            <person name="Kildgaard S."/>
            <person name="Isbrandt T."/>
            <person name="Kuo A."/>
            <person name="Sato A."/>
            <person name="Lyhne E.K."/>
            <person name="Kogle M.E."/>
            <person name="Wiebenga A."/>
            <person name="Kun R.S."/>
            <person name="Lubbers R.J."/>
            <person name="Makela M.R."/>
            <person name="Barry K."/>
            <person name="Chovatia M."/>
            <person name="Clum A."/>
            <person name="Daum C."/>
            <person name="Haridas S."/>
            <person name="He G."/>
            <person name="LaButti K."/>
            <person name="Lipzen A."/>
            <person name="Mondo S."/>
            <person name="Riley R."/>
            <person name="Salamov A."/>
            <person name="Simmons B.A."/>
            <person name="Magnuson J.K."/>
            <person name="Henrissat B."/>
            <person name="Mortensen U.H."/>
            <person name="Larsen T.O."/>
            <person name="Devries R.P."/>
            <person name="Grigoriev I.V."/>
            <person name="Machida M."/>
            <person name="Baker S.E."/>
            <person name="Andersen M.R."/>
        </authorList>
    </citation>
    <scope>NUCLEOTIDE SEQUENCE [LARGE SCALE GENOMIC DNA]</scope>
    <source>
        <strain evidence="2">CBS 130015</strain>
    </source>
</reference>
<protein>
    <recommendedName>
        <fullName evidence="3">Aminoglycoside phosphotransferase domain-containing protein</fullName>
    </recommendedName>
</protein>
<dbReference type="AlphaFoldDB" id="A0A5N6W3X8"/>
<dbReference type="PANTHER" id="PTHR36091:SF2">
    <property type="entry name" value="AMINOGLYCOSIDE PHOSPHOTRANSFERASE DOMAIN-CONTAINING PROTEIN"/>
    <property type="match status" value="1"/>
</dbReference>
<keyword evidence="2" id="KW-1185">Reference proteome</keyword>
<name>A0A5N6W3X8_9EURO</name>
<dbReference type="SUPFAM" id="SSF56112">
    <property type="entry name" value="Protein kinase-like (PK-like)"/>
    <property type="match status" value="1"/>
</dbReference>